<proteinExistence type="predicted"/>
<evidence type="ECO:0000256" key="1">
    <source>
        <dbReference type="SAM" id="MobiDB-lite"/>
    </source>
</evidence>
<evidence type="ECO:0000313" key="2">
    <source>
        <dbReference type="EMBL" id="SDH72362.1"/>
    </source>
</evidence>
<gene>
    <name evidence="2" type="ORF">SAMN05192534_11031</name>
</gene>
<keyword evidence="3" id="KW-1185">Reference proteome</keyword>
<dbReference type="OrthoDB" id="2885467at2"/>
<protein>
    <submittedName>
        <fullName evidence="2">Uncharacterized protein</fullName>
    </submittedName>
</protein>
<dbReference type="RefSeq" id="WP_091273385.1">
    <property type="nucleotide sequence ID" value="NZ_FNDK01000010.1"/>
</dbReference>
<dbReference type="EMBL" id="FNDK01000010">
    <property type="protein sequence ID" value="SDH72362.1"/>
    <property type="molecule type" value="Genomic_DNA"/>
</dbReference>
<dbReference type="Proteomes" id="UP000199163">
    <property type="component" value="Unassembled WGS sequence"/>
</dbReference>
<reference evidence="2 3" key="1">
    <citation type="submission" date="2016-10" db="EMBL/GenBank/DDBJ databases">
        <authorList>
            <person name="de Groot N.N."/>
        </authorList>
    </citation>
    <scope>NUCLEOTIDE SEQUENCE [LARGE SCALE GENOMIC DNA]</scope>
    <source>
        <strain evidence="2 3">DSM 21632</strain>
    </source>
</reference>
<sequence length="79" mass="9370">MGYVAPTKNEQAVQYGSRDAAKTHAVQKVSRIEPAKWQRLQRQEEQNAYKLEEQEALLRKRREIEKKLYGKGHRFDRKA</sequence>
<accession>A0A1G8ER75</accession>
<organism evidence="2 3">
    <name type="scientific">Alteribacillus persepolensis</name>
    <dbReference type="NCBI Taxonomy" id="568899"/>
    <lineage>
        <taxon>Bacteria</taxon>
        <taxon>Bacillati</taxon>
        <taxon>Bacillota</taxon>
        <taxon>Bacilli</taxon>
        <taxon>Bacillales</taxon>
        <taxon>Bacillaceae</taxon>
        <taxon>Alteribacillus</taxon>
    </lineage>
</organism>
<feature type="region of interest" description="Disordered" evidence="1">
    <location>
        <begin position="1"/>
        <end position="20"/>
    </location>
</feature>
<name>A0A1G8ER75_9BACI</name>
<dbReference type="STRING" id="568899.SAMN05192534_11031"/>
<evidence type="ECO:0000313" key="3">
    <source>
        <dbReference type="Proteomes" id="UP000199163"/>
    </source>
</evidence>
<dbReference type="AlphaFoldDB" id="A0A1G8ER75"/>